<reference evidence="1" key="1">
    <citation type="submission" date="2022-08" db="EMBL/GenBank/DDBJ databases">
        <authorList>
            <person name="Gutierrez-Valencia J."/>
        </authorList>
    </citation>
    <scope>NUCLEOTIDE SEQUENCE</scope>
</reference>
<name>A0AAV0JS25_9ROSI</name>
<dbReference type="AlphaFoldDB" id="A0AAV0JS25"/>
<organism evidence="1 2">
    <name type="scientific">Linum tenue</name>
    <dbReference type="NCBI Taxonomy" id="586396"/>
    <lineage>
        <taxon>Eukaryota</taxon>
        <taxon>Viridiplantae</taxon>
        <taxon>Streptophyta</taxon>
        <taxon>Embryophyta</taxon>
        <taxon>Tracheophyta</taxon>
        <taxon>Spermatophyta</taxon>
        <taxon>Magnoliopsida</taxon>
        <taxon>eudicotyledons</taxon>
        <taxon>Gunneridae</taxon>
        <taxon>Pentapetalae</taxon>
        <taxon>rosids</taxon>
        <taxon>fabids</taxon>
        <taxon>Malpighiales</taxon>
        <taxon>Linaceae</taxon>
        <taxon>Linum</taxon>
    </lineage>
</organism>
<proteinExistence type="predicted"/>
<comment type="caution">
    <text evidence="1">The sequence shown here is derived from an EMBL/GenBank/DDBJ whole genome shotgun (WGS) entry which is preliminary data.</text>
</comment>
<evidence type="ECO:0000313" key="1">
    <source>
        <dbReference type="EMBL" id="CAI0412383.1"/>
    </source>
</evidence>
<feature type="non-terminal residue" evidence="1">
    <location>
        <position position="1"/>
    </location>
</feature>
<gene>
    <name evidence="1" type="ORF">LITE_LOCUS15528</name>
</gene>
<dbReference type="EMBL" id="CAMGYJ010000005">
    <property type="protein sequence ID" value="CAI0412383.1"/>
    <property type="molecule type" value="Genomic_DNA"/>
</dbReference>
<sequence length="53" mass="6435">FHLLHWQYKKIRIQKHTYIEINLCGPFIINKHKSLRKITIVLQTESLSSFQIK</sequence>
<protein>
    <submittedName>
        <fullName evidence="1">Uncharacterized protein</fullName>
    </submittedName>
</protein>
<evidence type="ECO:0000313" key="2">
    <source>
        <dbReference type="Proteomes" id="UP001154282"/>
    </source>
</evidence>
<dbReference type="Proteomes" id="UP001154282">
    <property type="component" value="Unassembled WGS sequence"/>
</dbReference>
<accession>A0AAV0JS25</accession>
<keyword evidence="2" id="KW-1185">Reference proteome</keyword>